<geneLocation type="plasmid" evidence="1 2">
    <name>pSGRIFU3</name>
</geneLocation>
<sequence length="52" mass="5785">MGREAWTRLILDFERFAIARWAAHDVLAAYLRAAADPAVSVEGRAAVLRSDQ</sequence>
<dbReference type="KEGG" id="sgf:HEP81_08217"/>
<protein>
    <submittedName>
        <fullName evidence="1">Uncharacterized protein</fullName>
    </submittedName>
</protein>
<gene>
    <name evidence="1" type="ORF">HEP81_08217</name>
</gene>
<proteinExistence type="predicted"/>
<accession>A0A7H1QDR3</accession>
<dbReference type="AlphaFoldDB" id="A0A7H1QDR3"/>
<dbReference type="GeneID" id="91467671"/>
<organism evidence="1 2">
    <name type="scientific">Streptomyces griseofuscus</name>
    <dbReference type="NCBI Taxonomy" id="146922"/>
    <lineage>
        <taxon>Bacteria</taxon>
        <taxon>Bacillati</taxon>
        <taxon>Actinomycetota</taxon>
        <taxon>Actinomycetes</taxon>
        <taxon>Kitasatosporales</taxon>
        <taxon>Streptomycetaceae</taxon>
        <taxon>Streptomyces</taxon>
    </lineage>
</organism>
<reference evidence="1 2" key="1">
    <citation type="submission" date="2020-04" db="EMBL/GenBank/DDBJ databases">
        <title>Characterization and engineering of Streptomyces griseofuscus DSM40191 as a potential heterologous host for expression of BGCs.</title>
        <authorList>
            <person name="Gren T."/>
            <person name="Whitford C.M."/>
            <person name="Mohite O.S."/>
            <person name="Joergensen T.S."/>
            <person name="Nielsen J.B."/>
            <person name="Lee S.Y."/>
            <person name="Weber T."/>
        </authorList>
    </citation>
    <scope>NUCLEOTIDE SEQUENCE [LARGE SCALE GENOMIC DNA]</scope>
    <source>
        <strain evidence="1 2">DSM 40191</strain>
        <plasmid evidence="1 2">pSGRIFU3</plasmid>
    </source>
</reference>
<dbReference type="EMBL" id="CP051009">
    <property type="protein sequence ID" value="QNT98443.1"/>
    <property type="molecule type" value="Genomic_DNA"/>
</dbReference>
<name>A0A7H1QDR3_9ACTN</name>
<keyword evidence="1" id="KW-0614">Plasmid</keyword>
<dbReference type="Proteomes" id="UP000516422">
    <property type="component" value="Plasmid pSGRIFU3"/>
</dbReference>
<dbReference type="RefSeq" id="WP_157854534.1">
    <property type="nucleotide sequence ID" value="NZ_CP051009.1"/>
</dbReference>
<evidence type="ECO:0000313" key="2">
    <source>
        <dbReference type="Proteomes" id="UP000516422"/>
    </source>
</evidence>
<evidence type="ECO:0000313" key="1">
    <source>
        <dbReference type="EMBL" id="QNT98443.1"/>
    </source>
</evidence>